<gene>
    <name evidence="2" type="ORF">Hamer_G008545</name>
</gene>
<evidence type="ECO:0000259" key="1">
    <source>
        <dbReference type="Pfam" id="PF10551"/>
    </source>
</evidence>
<accession>A0A8J5TJ99</accession>
<dbReference type="InterPro" id="IPR018289">
    <property type="entry name" value="MULE_transposase_dom"/>
</dbReference>
<feature type="non-terminal residue" evidence="2">
    <location>
        <position position="296"/>
    </location>
</feature>
<name>A0A8J5TJ99_HOMAM</name>
<dbReference type="Pfam" id="PF10551">
    <property type="entry name" value="MULE"/>
    <property type="match status" value="1"/>
</dbReference>
<proteinExistence type="predicted"/>
<sequence length="296" mass="33795">KQGTVSSCLPPKKVYVIWQIPTRGIWMGLLPEHHLYLNNYIIRAPLGESAVSCVYAFLPGKSQEIFEEMLTAVHDKGEELGFYMDVTTTITDFEQAALHAISNKLDPHVNPKACFYHLTQSTWRKIQSLGLRNRYKEDDNIKHFCGMLDGLAFLLVDCVSYGMDYIEDNTPDGLEDLVDYFDANYVTGTYQTISRSCDNASAVDSSIIPTREMECYFHPTIWTAIECIRKDAAIVSMQLTLDTKGQPLQKRVRRDTKDLQKQDIGGNAQEALGIKYAYDMTIVQYNLHFIWSIHRL</sequence>
<feature type="non-terminal residue" evidence="2">
    <location>
        <position position="1"/>
    </location>
</feature>
<dbReference type="Proteomes" id="UP000747542">
    <property type="component" value="Unassembled WGS sequence"/>
</dbReference>
<keyword evidence="3" id="KW-1185">Reference proteome</keyword>
<protein>
    <submittedName>
        <fullName evidence="2">Putative Inosine-5'-monophosphate dehydrogenase 1b-like 15</fullName>
    </submittedName>
</protein>
<evidence type="ECO:0000313" key="3">
    <source>
        <dbReference type="Proteomes" id="UP000747542"/>
    </source>
</evidence>
<feature type="domain" description="MULE transposase" evidence="1">
    <location>
        <begin position="49"/>
        <end position="120"/>
    </location>
</feature>
<organism evidence="2 3">
    <name type="scientific">Homarus americanus</name>
    <name type="common">American lobster</name>
    <dbReference type="NCBI Taxonomy" id="6706"/>
    <lineage>
        <taxon>Eukaryota</taxon>
        <taxon>Metazoa</taxon>
        <taxon>Ecdysozoa</taxon>
        <taxon>Arthropoda</taxon>
        <taxon>Crustacea</taxon>
        <taxon>Multicrustacea</taxon>
        <taxon>Malacostraca</taxon>
        <taxon>Eumalacostraca</taxon>
        <taxon>Eucarida</taxon>
        <taxon>Decapoda</taxon>
        <taxon>Pleocyemata</taxon>
        <taxon>Astacidea</taxon>
        <taxon>Nephropoidea</taxon>
        <taxon>Nephropidae</taxon>
        <taxon>Homarus</taxon>
    </lineage>
</organism>
<evidence type="ECO:0000313" key="2">
    <source>
        <dbReference type="EMBL" id="KAG7173027.1"/>
    </source>
</evidence>
<reference evidence="2" key="1">
    <citation type="journal article" date="2021" name="Sci. Adv.">
        <title>The American lobster genome reveals insights on longevity, neural, and immune adaptations.</title>
        <authorList>
            <person name="Polinski J.M."/>
            <person name="Zimin A.V."/>
            <person name="Clark K.F."/>
            <person name="Kohn A.B."/>
            <person name="Sadowski N."/>
            <person name="Timp W."/>
            <person name="Ptitsyn A."/>
            <person name="Khanna P."/>
            <person name="Romanova D.Y."/>
            <person name="Williams P."/>
            <person name="Greenwood S.J."/>
            <person name="Moroz L.L."/>
            <person name="Walt D.R."/>
            <person name="Bodnar A.G."/>
        </authorList>
    </citation>
    <scope>NUCLEOTIDE SEQUENCE</scope>
    <source>
        <strain evidence="2">GMGI-L3</strain>
    </source>
</reference>
<comment type="caution">
    <text evidence="2">The sequence shown here is derived from an EMBL/GenBank/DDBJ whole genome shotgun (WGS) entry which is preliminary data.</text>
</comment>
<dbReference type="AlphaFoldDB" id="A0A8J5TJ99"/>
<dbReference type="EMBL" id="JAHLQT010010178">
    <property type="protein sequence ID" value="KAG7173027.1"/>
    <property type="molecule type" value="Genomic_DNA"/>
</dbReference>